<keyword evidence="2" id="KW-0732">Signal</keyword>
<feature type="chain" id="PRO_5003841787" evidence="2">
    <location>
        <begin position="27"/>
        <end position="149"/>
    </location>
</feature>
<dbReference type="AlphaFoldDB" id="K0TFX4"/>
<proteinExistence type="predicted"/>
<keyword evidence="4" id="KW-1185">Reference proteome</keyword>
<dbReference type="Proteomes" id="UP000266841">
    <property type="component" value="Unassembled WGS sequence"/>
</dbReference>
<dbReference type="EMBL" id="AGNL01005716">
    <property type="protein sequence ID" value="EJK72516.1"/>
    <property type="molecule type" value="Genomic_DNA"/>
</dbReference>
<gene>
    <name evidence="3" type="ORF">THAOC_05947</name>
</gene>
<reference evidence="3 4" key="1">
    <citation type="journal article" date="2012" name="Genome Biol.">
        <title>Genome and low-iron response of an oceanic diatom adapted to chronic iron limitation.</title>
        <authorList>
            <person name="Lommer M."/>
            <person name="Specht M."/>
            <person name="Roy A.S."/>
            <person name="Kraemer L."/>
            <person name="Andreson R."/>
            <person name="Gutowska M.A."/>
            <person name="Wolf J."/>
            <person name="Bergner S.V."/>
            <person name="Schilhabel M.B."/>
            <person name="Klostermeier U.C."/>
            <person name="Beiko R.G."/>
            <person name="Rosenstiel P."/>
            <person name="Hippler M."/>
            <person name="Laroche J."/>
        </authorList>
    </citation>
    <scope>NUCLEOTIDE SEQUENCE [LARGE SCALE GENOMIC DNA]</scope>
    <source>
        <strain evidence="3 4">CCMP1005</strain>
    </source>
</reference>
<sequence>MIQPLLSGDAHLGIIYLCWLLCGELSDDTTMGSNGLMCSVPFHVRHQLTERGRRREQSKRVRGPQGRPRKDGPADASPPVDATLASHPTTAVADCRLASSFPSARSSSIGAAICIAVPRCLSEIRLLVRMAGRYVNVPPSPGASAERGG</sequence>
<evidence type="ECO:0000256" key="1">
    <source>
        <dbReference type="SAM" id="MobiDB-lite"/>
    </source>
</evidence>
<feature type="compositionally biased region" description="Basic and acidic residues" evidence="1">
    <location>
        <begin position="48"/>
        <end position="59"/>
    </location>
</feature>
<evidence type="ECO:0000256" key="2">
    <source>
        <dbReference type="SAM" id="SignalP"/>
    </source>
</evidence>
<comment type="caution">
    <text evidence="3">The sequence shown here is derived from an EMBL/GenBank/DDBJ whole genome shotgun (WGS) entry which is preliminary data.</text>
</comment>
<feature type="region of interest" description="Disordered" evidence="1">
    <location>
        <begin position="48"/>
        <end position="85"/>
    </location>
</feature>
<name>K0TFX4_THAOC</name>
<accession>K0TFX4</accession>
<evidence type="ECO:0000313" key="3">
    <source>
        <dbReference type="EMBL" id="EJK72516.1"/>
    </source>
</evidence>
<feature type="non-terminal residue" evidence="3">
    <location>
        <position position="149"/>
    </location>
</feature>
<protein>
    <submittedName>
        <fullName evidence="3">Uncharacterized protein</fullName>
    </submittedName>
</protein>
<organism evidence="3 4">
    <name type="scientific">Thalassiosira oceanica</name>
    <name type="common">Marine diatom</name>
    <dbReference type="NCBI Taxonomy" id="159749"/>
    <lineage>
        <taxon>Eukaryota</taxon>
        <taxon>Sar</taxon>
        <taxon>Stramenopiles</taxon>
        <taxon>Ochrophyta</taxon>
        <taxon>Bacillariophyta</taxon>
        <taxon>Coscinodiscophyceae</taxon>
        <taxon>Thalassiosirophycidae</taxon>
        <taxon>Thalassiosirales</taxon>
        <taxon>Thalassiosiraceae</taxon>
        <taxon>Thalassiosira</taxon>
    </lineage>
</organism>
<evidence type="ECO:0000313" key="4">
    <source>
        <dbReference type="Proteomes" id="UP000266841"/>
    </source>
</evidence>
<feature type="signal peptide" evidence="2">
    <location>
        <begin position="1"/>
        <end position="26"/>
    </location>
</feature>